<feature type="compositionally biased region" description="Basic and acidic residues" evidence="5">
    <location>
        <begin position="251"/>
        <end position="271"/>
    </location>
</feature>
<feature type="transmembrane region" description="Helical" evidence="6">
    <location>
        <begin position="141"/>
        <end position="162"/>
    </location>
</feature>
<feature type="region of interest" description="Disordered" evidence="5">
    <location>
        <begin position="459"/>
        <end position="498"/>
    </location>
</feature>
<dbReference type="OrthoDB" id="2504919at2759"/>
<dbReference type="InterPro" id="IPR008521">
    <property type="entry name" value="Mg_trans_NIPA"/>
</dbReference>
<dbReference type="PANTHER" id="PTHR12570">
    <property type="match status" value="1"/>
</dbReference>
<accession>A0A5C5FWQ0</accession>
<feature type="region of interest" description="Disordered" evidence="5">
    <location>
        <begin position="178"/>
        <end position="271"/>
    </location>
</feature>
<keyword evidence="3 6" id="KW-1133">Transmembrane helix</keyword>
<sequence>MRRATQVVIGLVASFVQSLGLTVQRLSHISNERQPPEKRRPDWRRPVWLGGFAIFILSNVFGTLFQIGALPIVVLGPLGAVSLLWNALFARLILGDSFTVQLGVGSVLIAGGATLVGIFGVVPEQTHTLPELIALYRRPAFVTWVLSLALCLALVLLCAHLAEWRLARSVAAVLEPGEGQGVRGKGTRKRRWSLPVHHGHHRPPRSTPASLGPAPPARASTDEREPLLADLSSDDDGETGPAPDATVLRMGADEPRARRERGAGRGTERRGESVEAVLARAESTRVWIAVGYGATSGTLSGVCLLITKTGIDLLISTVRSRENQFGHVEAWVILATLLVCELFQLAYLNRALRLVGPTLVCPLSFCFYNCASIASGLIYYREIDALSPLQAWMLALGTAVLLGGVWVVSVKPCAKKGADEAREAALWADEPLEMETEGNSCSSDDEPVTWRPRGFSIGLSPASPGFEIRPKPPHRAHSSMSHPSAASSGPNPGAGAGAGAVAAYPSPYAPVIDLGASTASLPAEGRAAQRPSKRRHGHGRSESLSGALYVGPEPLTAEASEAEEDEEDAKEQSRRGGGQGWWTRVRERLRGTT</sequence>
<feature type="compositionally biased region" description="Acidic residues" evidence="5">
    <location>
        <begin position="560"/>
        <end position="569"/>
    </location>
</feature>
<dbReference type="InterPro" id="IPR037185">
    <property type="entry name" value="EmrE-like"/>
</dbReference>
<reference evidence="7 8" key="1">
    <citation type="submission" date="2019-03" db="EMBL/GenBank/DDBJ databases">
        <title>Rhodosporidium diobovatum UCD-FST 08-225 genome sequencing, assembly, and annotation.</title>
        <authorList>
            <person name="Fakankun I.U."/>
            <person name="Fristensky B."/>
            <person name="Levin D.B."/>
        </authorList>
    </citation>
    <scope>NUCLEOTIDE SEQUENCE [LARGE SCALE GENOMIC DNA]</scope>
    <source>
        <strain evidence="7 8">UCD-FST 08-225</strain>
    </source>
</reference>
<feature type="transmembrane region" description="Helical" evidence="6">
    <location>
        <begin position="71"/>
        <end position="90"/>
    </location>
</feature>
<name>A0A5C5FWQ0_9BASI</name>
<comment type="subcellular location">
    <subcellularLocation>
        <location evidence="1">Membrane</location>
        <topology evidence="1">Multi-pass membrane protein</topology>
    </subcellularLocation>
</comment>
<feature type="region of interest" description="Disordered" evidence="5">
    <location>
        <begin position="522"/>
        <end position="593"/>
    </location>
</feature>
<feature type="transmembrane region" description="Helical" evidence="6">
    <location>
        <begin position="354"/>
        <end position="379"/>
    </location>
</feature>
<dbReference type="PANTHER" id="PTHR12570:SF86">
    <property type="entry name" value="ADR321CP"/>
    <property type="match status" value="1"/>
</dbReference>
<feature type="transmembrane region" description="Helical" evidence="6">
    <location>
        <begin position="328"/>
        <end position="348"/>
    </location>
</feature>
<feature type="compositionally biased region" description="Low complexity" evidence="5">
    <location>
        <begin position="478"/>
        <end position="491"/>
    </location>
</feature>
<dbReference type="GO" id="GO:0016020">
    <property type="term" value="C:membrane"/>
    <property type="evidence" value="ECO:0007669"/>
    <property type="project" value="UniProtKB-SubCell"/>
</dbReference>
<keyword evidence="8" id="KW-1185">Reference proteome</keyword>
<evidence type="ECO:0000256" key="2">
    <source>
        <dbReference type="ARBA" id="ARBA00022692"/>
    </source>
</evidence>
<gene>
    <name evidence="7" type="ORF">DMC30DRAFT_220179</name>
</gene>
<feature type="transmembrane region" description="Helical" evidence="6">
    <location>
        <begin position="391"/>
        <end position="409"/>
    </location>
</feature>
<dbReference type="GO" id="GO:0015095">
    <property type="term" value="F:magnesium ion transmembrane transporter activity"/>
    <property type="evidence" value="ECO:0007669"/>
    <property type="project" value="InterPro"/>
</dbReference>
<evidence type="ECO:0000256" key="3">
    <source>
        <dbReference type="ARBA" id="ARBA00022989"/>
    </source>
</evidence>
<evidence type="ECO:0008006" key="9">
    <source>
        <dbReference type="Google" id="ProtNLM"/>
    </source>
</evidence>
<proteinExistence type="predicted"/>
<comment type="caution">
    <text evidence="7">The sequence shown here is derived from an EMBL/GenBank/DDBJ whole genome shotgun (WGS) entry which is preliminary data.</text>
</comment>
<dbReference type="EMBL" id="SOZI01000051">
    <property type="protein sequence ID" value="TNY21065.1"/>
    <property type="molecule type" value="Genomic_DNA"/>
</dbReference>
<feature type="compositionally biased region" description="Basic residues" evidence="5">
    <location>
        <begin position="185"/>
        <end position="204"/>
    </location>
</feature>
<evidence type="ECO:0000256" key="6">
    <source>
        <dbReference type="SAM" id="Phobius"/>
    </source>
</evidence>
<evidence type="ECO:0000256" key="5">
    <source>
        <dbReference type="SAM" id="MobiDB-lite"/>
    </source>
</evidence>
<evidence type="ECO:0000313" key="8">
    <source>
        <dbReference type="Proteomes" id="UP000311382"/>
    </source>
</evidence>
<keyword evidence="4 6" id="KW-0472">Membrane</keyword>
<feature type="transmembrane region" description="Helical" evidence="6">
    <location>
        <begin position="102"/>
        <end position="121"/>
    </location>
</feature>
<protein>
    <recommendedName>
        <fullName evidence="9">Magnesium transporter NIPA-domain-containing protein</fullName>
    </recommendedName>
</protein>
<evidence type="ECO:0000313" key="7">
    <source>
        <dbReference type="EMBL" id="TNY21065.1"/>
    </source>
</evidence>
<dbReference type="Proteomes" id="UP000311382">
    <property type="component" value="Unassembled WGS sequence"/>
</dbReference>
<organism evidence="7 8">
    <name type="scientific">Rhodotorula diobovata</name>
    <dbReference type="NCBI Taxonomy" id="5288"/>
    <lineage>
        <taxon>Eukaryota</taxon>
        <taxon>Fungi</taxon>
        <taxon>Dikarya</taxon>
        <taxon>Basidiomycota</taxon>
        <taxon>Pucciniomycotina</taxon>
        <taxon>Microbotryomycetes</taxon>
        <taxon>Sporidiobolales</taxon>
        <taxon>Sporidiobolaceae</taxon>
        <taxon>Rhodotorula</taxon>
    </lineage>
</organism>
<dbReference type="Pfam" id="PF05653">
    <property type="entry name" value="Mg_trans_NIPA"/>
    <property type="match status" value="2"/>
</dbReference>
<dbReference type="AlphaFoldDB" id="A0A5C5FWQ0"/>
<evidence type="ECO:0000256" key="1">
    <source>
        <dbReference type="ARBA" id="ARBA00004141"/>
    </source>
</evidence>
<feature type="transmembrane region" description="Helical" evidence="6">
    <location>
        <begin position="47"/>
        <end position="65"/>
    </location>
</feature>
<dbReference type="SUPFAM" id="SSF103481">
    <property type="entry name" value="Multidrug resistance efflux transporter EmrE"/>
    <property type="match status" value="1"/>
</dbReference>
<evidence type="ECO:0000256" key="4">
    <source>
        <dbReference type="ARBA" id="ARBA00023136"/>
    </source>
</evidence>
<feature type="compositionally biased region" description="Basic and acidic residues" evidence="5">
    <location>
        <begin position="584"/>
        <end position="593"/>
    </location>
</feature>
<keyword evidence="2 6" id="KW-0812">Transmembrane</keyword>